<sequence length="291" mass="33434">MKKIEGFESEKIIVLPTYQLEQIVAHPLGRMLYVTDIGFFPRARYHYRERPEGCDTFILIYCATGQGKVSIGGVSHGLNERQLIVIPADTPHSYWTETEHPWTIYWLHFKGERAENYSALLKGGAGPLTLGAQDSEKFIALFHQCYDLLSASAYSASHRILAMQTAAYAMSLLSIVPEREDEERAKSYIESAIHLMNLKLEETLTLDEIARYTQISRQHLNHLFKSSVGFSPIDYYLRLKIRRASQLLDLTTLSIKEICHELGFKDPYYFSRLFRKIMGVAPSEYRKKLKG</sequence>
<dbReference type="Proteomes" id="UP001380953">
    <property type="component" value="Unassembled WGS sequence"/>
</dbReference>
<gene>
    <name evidence="1" type="ORF">WKI47_02325</name>
</gene>
<reference evidence="1" key="1">
    <citation type="submission" date="2024-03" db="EMBL/GenBank/DDBJ databases">
        <title>Whole genome sequecning of epiphytes from Marcgravia umbellata leaves.</title>
        <authorList>
            <person name="Kumar G."/>
            <person name="Savka M.A."/>
        </authorList>
    </citation>
    <scope>NUCLEOTIDE SEQUENCE</scope>
    <source>
        <strain evidence="1">RIT_BL5</strain>
    </source>
</reference>
<protein>
    <submittedName>
        <fullName evidence="1">AraC family transcriptional regulator</fullName>
    </submittedName>
</protein>
<evidence type="ECO:0000313" key="2">
    <source>
        <dbReference type="Proteomes" id="UP001380953"/>
    </source>
</evidence>
<name>A0ACC6P7B8_9BACL</name>
<comment type="caution">
    <text evidence="1">The sequence shown here is derived from an EMBL/GenBank/DDBJ whole genome shotgun (WGS) entry which is preliminary data.</text>
</comment>
<keyword evidence="2" id="KW-1185">Reference proteome</keyword>
<evidence type="ECO:0000313" key="1">
    <source>
        <dbReference type="EMBL" id="MEJ8302747.1"/>
    </source>
</evidence>
<organism evidence="1 2">
    <name type="scientific">Saccharibacillus sacchari</name>
    <dbReference type="NCBI Taxonomy" id="456493"/>
    <lineage>
        <taxon>Bacteria</taxon>
        <taxon>Bacillati</taxon>
        <taxon>Bacillota</taxon>
        <taxon>Bacilli</taxon>
        <taxon>Bacillales</taxon>
        <taxon>Paenibacillaceae</taxon>
        <taxon>Saccharibacillus</taxon>
    </lineage>
</organism>
<dbReference type="EMBL" id="JBBKAR010000004">
    <property type="protein sequence ID" value="MEJ8302747.1"/>
    <property type="molecule type" value="Genomic_DNA"/>
</dbReference>
<accession>A0ACC6P7B8</accession>
<proteinExistence type="predicted"/>